<sequence length="177" mass="20242">MYDASLANLDRLPDHVRDDYLRLVEWTLAELPSRGSSRLSVPLLWLTLGTAGNAVHVERVDTTELYRRNGYPDEFSRWVLSAVRSRLAEVHARCAAIVSNDRMDSSFPGPILGALLGPSEDNLFLHAAHRDVSRTFRDSFRIGRGPLRRLRFAPEVHQKLAEARRDWPDQRDTRRGL</sequence>
<comment type="caution">
    <text evidence="1">The sequence shown here is derived from an EMBL/GenBank/DDBJ whole genome shotgun (WGS) entry which is preliminary data.</text>
</comment>
<dbReference type="RefSeq" id="WP_120688855.1">
    <property type="nucleotide sequence ID" value="NZ_RAZT01000005.1"/>
</dbReference>
<dbReference type="AlphaFoldDB" id="A0A3A9Y598"/>
<evidence type="ECO:0000313" key="1">
    <source>
        <dbReference type="EMBL" id="RKN32910.1"/>
    </source>
</evidence>
<dbReference type="EMBL" id="RAZT01000005">
    <property type="protein sequence ID" value="RKN32910.1"/>
    <property type="molecule type" value="Genomic_DNA"/>
</dbReference>
<gene>
    <name evidence="1" type="ORF">D7044_11800</name>
</gene>
<proteinExistence type="predicted"/>
<dbReference type="Proteomes" id="UP000275865">
    <property type="component" value="Unassembled WGS sequence"/>
</dbReference>
<protein>
    <submittedName>
        <fullName evidence="1">Uncharacterized protein</fullName>
    </submittedName>
</protein>
<name>A0A3A9Y598_9ACTN</name>
<organism evidence="1 2">
    <name type="scientific">Micromonospora musae</name>
    <dbReference type="NCBI Taxonomy" id="1894970"/>
    <lineage>
        <taxon>Bacteria</taxon>
        <taxon>Bacillati</taxon>
        <taxon>Actinomycetota</taxon>
        <taxon>Actinomycetes</taxon>
        <taxon>Micromonosporales</taxon>
        <taxon>Micromonosporaceae</taxon>
        <taxon>Micromonospora</taxon>
    </lineage>
</organism>
<evidence type="ECO:0000313" key="2">
    <source>
        <dbReference type="Proteomes" id="UP000275865"/>
    </source>
</evidence>
<reference evidence="1 2" key="1">
    <citation type="submission" date="2018-09" db="EMBL/GenBank/DDBJ databases">
        <title>Micromonospora sp. nov. MS1-9, isolated from a root of Musa sp.</title>
        <authorList>
            <person name="Kuncharoen N."/>
            <person name="Kudo T."/>
            <person name="Ohkuma M."/>
            <person name="Yuki M."/>
            <person name="Tanasupawat S."/>
        </authorList>
    </citation>
    <scope>NUCLEOTIDE SEQUENCE [LARGE SCALE GENOMIC DNA]</scope>
    <source>
        <strain evidence="1 2">MS1-9</strain>
    </source>
</reference>
<accession>A0A3A9Y598</accession>